<evidence type="ECO:0000313" key="2">
    <source>
        <dbReference type="Proteomes" id="UP000241444"/>
    </source>
</evidence>
<reference evidence="2" key="1">
    <citation type="submission" date="2017-11" db="EMBL/GenBank/DDBJ databases">
        <authorList>
            <person name="Kuznetsova I."/>
            <person name="Sazanova A."/>
            <person name="Chirak E."/>
            <person name="Safronova V."/>
            <person name="Willems A."/>
        </authorList>
    </citation>
    <scope>NUCLEOTIDE SEQUENCE [LARGE SCALE GENOMIC DNA]</scope>
    <source>
        <strain evidence="2">STM 196</strain>
    </source>
</reference>
<evidence type="ECO:0000313" key="1">
    <source>
        <dbReference type="EMBL" id="PSH64774.1"/>
    </source>
</evidence>
<dbReference type="Proteomes" id="UP000241444">
    <property type="component" value="Unassembled WGS sequence"/>
</dbReference>
<dbReference type="EMBL" id="PGGO01000019">
    <property type="protein sequence ID" value="PSH64774.1"/>
    <property type="molecule type" value="Genomic_DNA"/>
</dbReference>
<accession>A0A2P7BE77</accession>
<gene>
    <name evidence="1" type="ORF">CU102_21270</name>
</gene>
<name>A0A2P7BE77_9HYPH</name>
<sequence length="65" mass="6876">MSNAIEPSCIPRKRVGTACHDSIAPAALPRERDGCGCSIKDGGGVRSLVLGERLYNIESYGQTVV</sequence>
<protein>
    <submittedName>
        <fullName evidence="1">Uncharacterized protein</fullName>
    </submittedName>
</protein>
<keyword evidence="2" id="KW-1185">Reference proteome</keyword>
<comment type="caution">
    <text evidence="1">The sequence shown here is derived from an EMBL/GenBank/DDBJ whole genome shotgun (WGS) entry which is preliminary data.</text>
</comment>
<organism evidence="1 2">
    <name type="scientific">Phyllobacterium brassicacearum</name>
    <dbReference type="NCBI Taxonomy" id="314235"/>
    <lineage>
        <taxon>Bacteria</taxon>
        <taxon>Pseudomonadati</taxon>
        <taxon>Pseudomonadota</taxon>
        <taxon>Alphaproteobacteria</taxon>
        <taxon>Hyphomicrobiales</taxon>
        <taxon>Phyllobacteriaceae</taxon>
        <taxon>Phyllobacterium</taxon>
    </lineage>
</organism>
<proteinExistence type="predicted"/>
<dbReference type="AlphaFoldDB" id="A0A2P7BE77"/>